<dbReference type="RefSeq" id="WP_163490352.1">
    <property type="nucleotide sequence ID" value="NZ_JACVEL010000018.1"/>
</dbReference>
<name>A0A8J6PNG9_9FLAO</name>
<evidence type="ECO:0000313" key="2">
    <source>
        <dbReference type="EMBL" id="MBC9813875.1"/>
    </source>
</evidence>
<dbReference type="AlphaFoldDB" id="A0A8J6PNG9"/>
<proteinExistence type="predicted"/>
<feature type="domain" description="Tetrapyrrole biosynthesis uroporphyrinogen III synthase" evidence="1">
    <location>
        <begin position="56"/>
        <end position="204"/>
    </location>
</feature>
<protein>
    <submittedName>
        <fullName evidence="2">Uroporphyrinogen-III synthase</fullName>
    </submittedName>
</protein>
<organism evidence="2 3">
    <name type="scientific">Taishania pollutisoli</name>
    <dbReference type="NCBI Taxonomy" id="2766479"/>
    <lineage>
        <taxon>Bacteria</taxon>
        <taxon>Pseudomonadati</taxon>
        <taxon>Bacteroidota</taxon>
        <taxon>Flavobacteriia</taxon>
        <taxon>Flavobacteriales</taxon>
        <taxon>Crocinitomicaceae</taxon>
        <taxon>Taishania</taxon>
    </lineage>
</organism>
<comment type="caution">
    <text evidence="2">The sequence shown here is derived from an EMBL/GenBank/DDBJ whole genome shotgun (WGS) entry which is preliminary data.</text>
</comment>
<dbReference type="SUPFAM" id="SSF69618">
    <property type="entry name" value="HemD-like"/>
    <property type="match status" value="1"/>
</dbReference>
<dbReference type="Pfam" id="PF02602">
    <property type="entry name" value="HEM4"/>
    <property type="match status" value="1"/>
</dbReference>
<dbReference type="Gene3D" id="3.40.50.10090">
    <property type="match status" value="2"/>
</dbReference>
<dbReference type="GO" id="GO:0004852">
    <property type="term" value="F:uroporphyrinogen-III synthase activity"/>
    <property type="evidence" value="ECO:0007669"/>
    <property type="project" value="InterPro"/>
</dbReference>
<dbReference type="Proteomes" id="UP000652681">
    <property type="component" value="Unassembled WGS sequence"/>
</dbReference>
<evidence type="ECO:0000259" key="1">
    <source>
        <dbReference type="Pfam" id="PF02602"/>
    </source>
</evidence>
<accession>A0A8J6PNG9</accession>
<sequence length="229" mass="26016">MQQEEHKIHRPSTRLFISKAESELEVLPRFCNEQHISLSAHSFLTFEATPFHITKPFEVIFFASPRAVRFFFQQETIADTTLIAVAGETTRKAVTELGKQVHFSPENSGNIEESTLAFSRWVNHRHVLFPTSDISQKSYTQHLQQEQLEIIPIYKTQISTQKIEECTIYVFTSPSNVTGFLASNTFPENATVIAWGETTRAALSPFVKTDALLVLEQATEKNVIKLIES</sequence>
<dbReference type="InterPro" id="IPR003754">
    <property type="entry name" value="4pyrrol_synth_uPrphyn_synth"/>
</dbReference>
<gene>
    <name evidence="2" type="ORF">H9Y05_15470</name>
</gene>
<dbReference type="EMBL" id="JACVEL010000018">
    <property type="protein sequence ID" value="MBC9813875.1"/>
    <property type="molecule type" value="Genomic_DNA"/>
</dbReference>
<dbReference type="GO" id="GO:0033014">
    <property type="term" value="P:tetrapyrrole biosynthetic process"/>
    <property type="evidence" value="ECO:0007669"/>
    <property type="project" value="InterPro"/>
</dbReference>
<dbReference type="InterPro" id="IPR036108">
    <property type="entry name" value="4pyrrol_syn_uPrphyn_synt_sf"/>
</dbReference>
<evidence type="ECO:0000313" key="3">
    <source>
        <dbReference type="Proteomes" id="UP000652681"/>
    </source>
</evidence>
<reference evidence="2" key="1">
    <citation type="submission" date="2020-09" db="EMBL/GenBank/DDBJ databases">
        <title>Taishania pollutisoli gen. nov., sp. nov., Isolated from Tetrabromobisphenol A-Contaminated Soil.</title>
        <authorList>
            <person name="Chen Q."/>
        </authorList>
    </citation>
    <scope>NUCLEOTIDE SEQUENCE</scope>
    <source>
        <strain evidence="2">CZZ-1</strain>
    </source>
</reference>
<keyword evidence="3" id="KW-1185">Reference proteome</keyword>